<dbReference type="AlphaFoldDB" id="A0A9D4S4K6"/>
<dbReference type="EMBL" id="JAIWYP010000001">
    <property type="protein sequence ID" value="KAH3890263.1"/>
    <property type="molecule type" value="Genomic_DNA"/>
</dbReference>
<sequence length="51" mass="5739">MQRSTGPQVLHPRGMDISSNASENIRKTRKEGKCHQQQNTSRKSESTSTPK</sequence>
<comment type="caution">
    <text evidence="2">The sequence shown here is derived from an EMBL/GenBank/DDBJ whole genome shotgun (WGS) entry which is preliminary data.</text>
</comment>
<proteinExistence type="predicted"/>
<protein>
    <submittedName>
        <fullName evidence="2">Uncharacterized protein</fullName>
    </submittedName>
</protein>
<name>A0A9D4S4K6_DREPO</name>
<evidence type="ECO:0000313" key="2">
    <source>
        <dbReference type="EMBL" id="KAH3890263.1"/>
    </source>
</evidence>
<reference evidence="2" key="1">
    <citation type="journal article" date="2019" name="bioRxiv">
        <title>The Genome of the Zebra Mussel, Dreissena polymorpha: A Resource for Invasive Species Research.</title>
        <authorList>
            <person name="McCartney M.A."/>
            <person name="Auch B."/>
            <person name="Kono T."/>
            <person name="Mallez S."/>
            <person name="Zhang Y."/>
            <person name="Obille A."/>
            <person name="Becker A."/>
            <person name="Abrahante J.E."/>
            <person name="Garbe J."/>
            <person name="Badalamenti J.P."/>
            <person name="Herman A."/>
            <person name="Mangelson H."/>
            <person name="Liachko I."/>
            <person name="Sullivan S."/>
            <person name="Sone E.D."/>
            <person name="Koren S."/>
            <person name="Silverstein K.A.T."/>
            <person name="Beckman K.B."/>
            <person name="Gohl D.M."/>
        </authorList>
    </citation>
    <scope>NUCLEOTIDE SEQUENCE</scope>
    <source>
        <strain evidence="2">Duluth1</strain>
        <tissue evidence="2">Whole animal</tissue>
    </source>
</reference>
<organism evidence="2 3">
    <name type="scientific">Dreissena polymorpha</name>
    <name type="common">Zebra mussel</name>
    <name type="synonym">Mytilus polymorpha</name>
    <dbReference type="NCBI Taxonomy" id="45954"/>
    <lineage>
        <taxon>Eukaryota</taxon>
        <taxon>Metazoa</taxon>
        <taxon>Spiralia</taxon>
        <taxon>Lophotrochozoa</taxon>
        <taxon>Mollusca</taxon>
        <taxon>Bivalvia</taxon>
        <taxon>Autobranchia</taxon>
        <taxon>Heteroconchia</taxon>
        <taxon>Euheterodonta</taxon>
        <taxon>Imparidentia</taxon>
        <taxon>Neoheterodontei</taxon>
        <taxon>Myida</taxon>
        <taxon>Dreissenoidea</taxon>
        <taxon>Dreissenidae</taxon>
        <taxon>Dreissena</taxon>
    </lineage>
</organism>
<keyword evidence="3" id="KW-1185">Reference proteome</keyword>
<reference evidence="2" key="2">
    <citation type="submission" date="2020-11" db="EMBL/GenBank/DDBJ databases">
        <authorList>
            <person name="McCartney M.A."/>
            <person name="Auch B."/>
            <person name="Kono T."/>
            <person name="Mallez S."/>
            <person name="Becker A."/>
            <person name="Gohl D.M."/>
            <person name="Silverstein K.A.T."/>
            <person name="Koren S."/>
            <person name="Bechman K.B."/>
            <person name="Herman A."/>
            <person name="Abrahante J.E."/>
            <person name="Garbe J."/>
        </authorList>
    </citation>
    <scope>NUCLEOTIDE SEQUENCE</scope>
    <source>
        <strain evidence="2">Duluth1</strain>
        <tissue evidence="2">Whole animal</tissue>
    </source>
</reference>
<accession>A0A9D4S4K6</accession>
<feature type="compositionally biased region" description="Polar residues" evidence="1">
    <location>
        <begin position="35"/>
        <end position="51"/>
    </location>
</feature>
<gene>
    <name evidence="2" type="ORF">DPMN_014337</name>
</gene>
<evidence type="ECO:0000313" key="3">
    <source>
        <dbReference type="Proteomes" id="UP000828390"/>
    </source>
</evidence>
<dbReference type="Proteomes" id="UP000828390">
    <property type="component" value="Unassembled WGS sequence"/>
</dbReference>
<evidence type="ECO:0000256" key="1">
    <source>
        <dbReference type="SAM" id="MobiDB-lite"/>
    </source>
</evidence>
<feature type="region of interest" description="Disordered" evidence="1">
    <location>
        <begin position="1"/>
        <end position="51"/>
    </location>
</feature>